<organism evidence="2 3">
    <name type="scientific">Aureobasidium melanogenum</name>
    <name type="common">Aureobasidium pullulans var. melanogenum</name>
    <dbReference type="NCBI Taxonomy" id="46634"/>
    <lineage>
        <taxon>Eukaryota</taxon>
        <taxon>Fungi</taxon>
        <taxon>Dikarya</taxon>
        <taxon>Ascomycota</taxon>
        <taxon>Pezizomycotina</taxon>
        <taxon>Dothideomycetes</taxon>
        <taxon>Dothideomycetidae</taxon>
        <taxon>Dothideales</taxon>
        <taxon>Saccotheciaceae</taxon>
        <taxon>Aureobasidium</taxon>
    </lineage>
</organism>
<evidence type="ECO:0000256" key="1">
    <source>
        <dbReference type="SAM" id="MobiDB-lite"/>
    </source>
</evidence>
<evidence type="ECO:0000313" key="3">
    <source>
        <dbReference type="Proteomes" id="UP000767238"/>
    </source>
</evidence>
<reference evidence="2" key="1">
    <citation type="journal article" date="2021" name="J Fungi (Basel)">
        <title>Virulence traits and population genomics of the black yeast Aureobasidium melanogenum.</title>
        <authorList>
            <person name="Cernosa A."/>
            <person name="Sun X."/>
            <person name="Gostincar C."/>
            <person name="Fang C."/>
            <person name="Gunde-Cimerman N."/>
            <person name="Song Z."/>
        </authorList>
    </citation>
    <scope>NUCLEOTIDE SEQUENCE</scope>
    <source>
        <strain evidence="2">EXF-8016</strain>
    </source>
</reference>
<dbReference type="OrthoDB" id="3923192at2759"/>
<dbReference type="AlphaFoldDB" id="A0A9P8GHA2"/>
<accession>A0A9P8GHA2</accession>
<feature type="non-terminal residue" evidence="2">
    <location>
        <position position="173"/>
    </location>
</feature>
<name>A0A9P8GHA2_AURME</name>
<feature type="region of interest" description="Disordered" evidence="1">
    <location>
        <begin position="1"/>
        <end position="75"/>
    </location>
</feature>
<comment type="caution">
    <text evidence="2">The sequence shown here is derived from an EMBL/GenBank/DDBJ whole genome shotgun (WGS) entry which is preliminary data.</text>
</comment>
<sequence>MDKKTAPKPKPAIPPTNTDKNVPNSTTISKPSEPTMNNTQQTSPPTPSAKLISPLSLASTTTNRPPSATFTPLEPIYHWVPPRPAIIARTELSEAGKASLRAEDATRKAEKETEKLRRAKEVAGMVARAEEVQMQSRAQQLGGYRDCPYGACGESVAACRCRLRRMDQMEGLE</sequence>
<feature type="compositionally biased region" description="Basic and acidic residues" evidence="1">
    <location>
        <begin position="100"/>
        <end position="115"/>
    </location>
</feature>
<dbReference type="Proteomes" id="UP000767238">
    <property type="component" value="Unassembled WGS sequence"/>
</dbReference>
<protein>
    <submittedName>
        <fullName evidence="2">Uncharacterized protein</fullName>
    </submittedName>
</protein>
<dbReference type="EMBL" id="JAHFYH010000028">
    <property type="protein sequence ID" value="KAH0222359.1"/>
    <property type="molecule type" value="Genomic_DNA"/>
</dbReference>
<feature type="compositionally biased region" description="Polar residues" evidence="1">
    <location>
        <begin position="56"/>
        <end position="70"/>
    </location>
</feature>
<reference evidence="2" key="2">
    <citation type="submission" date="2021-08" db="EMBL/GenBank/DDBJ databases">
        <authorList>
            <person name="Gostincar C."/>
            <person name="Sun X."/>
            <person name="Song Z."/>
            <person name="Gunde-Cimerman N."/>
        </authorList>
    </citation>
    <scope>NUCLEOTIDE SEQUENCE</scope>
    <source>
        <strain evidence="2">EXF-8016</strain>
    </source>
</reference>
<proteinExistence type="predicted"/>
<evidence type="ECO:0000313" key="2">
    <source>
        <dbReference type="EMBL" id="KAH0222359.1"/>
    </source>
</evidence>
<feature type="compositionally biased region" description="Polar residues" evidence="1">
    <location>
        <begin position="17"/>
        <end position="43"/>
    </location>
</feature>
<gene>
    <name evidence="2" type="ORF">KCV03_g4647</name>
</gene>
<feature type="region of interest" description="Disordered" evidence="1">
    <location>
        <begin position="96"/>
        <end position="115"/>
    </location>
</feature>